<evidence type="ECO:0000313" key="1">
    <source>
        <dbReference type="EMBL" id="PHK01841.1"/>
    </source>
</evidence>
<comment type="caution">
    <text evidence="1">The sequence shown here is derived from an EMBL/GenBank/DDBJ whole genome shotgun (WGS) entry which is preliminary data.</text>
</comment>
<sequence length="92" mass="10546">MQINAIKVQINTSKLQTDVTKVQINTSKLLLNTTKVRVDVTQLQANATKVQEGTRKIFLNRREFDVQDFYLTPPLSRGETENLVVHRISYEG</sequence>
<gene>
    <name evidence="1" type="ORF">VF08_20925</name>
</gene>
<dbReference type="Proteomes" id="UP000222310">
    <property type="component" value="Unassembled WGS sequence"/>
</dbReference>
<organism evidence="1 2">
    <name type="scientific">Nostoc linckia z8</name>
    <dbReference type="NCBI Taxonomy" id="1628746"/>
    <lineage>
        <taxon>Bacteria</taxon>
        <taxon>Bacillati</taxon>
        <taxon>Cyanobacteriota</taxon>
        <taxon>Cyanophyceae</taxon>
        <taxon>Nostocales</taxon>
        <taxon>Nostocaceae</taxon>
        <taxon>Nostoc</taxon>
    </lineage>
</organism>
<dbReference type="AlphaFoldDB" id="A0A9Q5Z9Y8"/>
<reference evidence="1 2" key="1">
    <citation type="submission" date="2015-02" db="EMBL/GenBank/DDBJ databases">
        <title>Nostoc linckia genome annotation.</title>
        <authorList>
            <person name="Zhou Z."/>
        </authorList>
    </citation>
    <scope>NUCLEOTIDE SEQUENCE [LARGE SCALE GENOMIC DNA]</scope>
    <source>
        <strain evidence="2">z8</strain>
    </source>
</reference>
<dbReference type="EMBL" id="LAHD01000064">
    <property type="protein sequence ID" value="PHK01841.1"/>
    <property type="molecule type" value="Genomic_DNA"/>
</dbReference>
<name>A0A9Q5Z9Y8_NOSLI</name>
<evidence type="ECO:0000313" key="2">
    <source>
        <dbReference type="Proteomes" id="UP000222310"/>
    </source>
</evidence>
<proteinExistence type="predicted"/>
<accession>A0A9Q5Z9Y8</accession>
<protein>
    <submittedName>
        <fullName evidence="1">Uncharacterized protein</fullName>
    </submittedName>
</protein>